<name>A0AAE9XTS3_9PROT</name>
<dbReference type="InterPro" id="IPR019285">
    <property type="entry name" value="DUF2336"/>
</dbReference>
<reference evidence="1" key="1">
    <citation type="submission" date="2023-01" db="EMBL/GenBank/DDBJ databases">
        <title>The genome sequence of Kordiimonadaceae bacterium 6D33.</title>
        <authorList>
            <person name="Liu Y."/>
        </authorList>
    </citation>
    <scope>NUCLEOTIDE SEQUENCE</scope>
    <source>
        <strain evidence="1">6D33</strain>
    </source>
</reference>
<gene>
    <name evidence="1" type="ORF">PH603_11900</name>
</gene>
<accession>A0AAE9XTS3</accession>
<sequence>MSGEQLKQLLLLARSKSVDARARLVENITDLFLSDQGRLSEHERALMSDILGKLIGQVEADIRKELAETMVRAGVDFPDIARMLANDEVEIARPLLERSHLLQDPDLIEIIRMRTDEHRMSIAMRDELSEAVSNALVEYGSEDVIETLLNNHDANISKRAMEYLVAESRRVDRFQEPLLLRADLPGDLAYRMYWWVSAALRKRILTEFDIDPVVLEQAVKRAVSTTIVDHQQNESAYIRAQKLVRRMAENGELSIQFLINSLRQQRIAVFVAGMGELGNVDFRTAWRIFSDRGGESFAILAKAVGVDRSQFTSIFLLVVQAREGATVKSPGFLKEILALFDAITEENAKGALQVWQRDSAYQAAIEELDRVG</sequence>
<dbReference type="AlphaFoldDB" id="A0AAE9XTS3"/>
<evidence type="ECO:0000313" key="1">
    <source>
        <dbReference type="EMBL" id="WCL53238.1"/>
    </source>
</evidence>
<proteinExistence type="predicted"/>
<keyword evidence="2" id="KW-1185">Reference proteome</keyword>
<protein>
    <submittedName>
        <fullName evidence="1">DUF2336 domain-containing protein</fullName>
    </submittedName>
</protein>
<dbReference type="RefSeq" id="WP_289502750.1">
    <property type="nucleotide sequence ID" value="NZ_CP116805.1"/>
</dbReference>
<dbReference type="Pfam" id="PF10098">
    <property type="entry name" value="DUF2336"/>
    <property type="match status" value="1"/>
</dbReference>
<dbReference type="Proteomes" id="UP001217500">
    <property type="component" value="Chromosome"/>
</dbReference>
<organism evidence="1 2">
    <name type="scientific">Gimibacter soli</name>
    <dbReference type="NCBI Taxonomy" id="3024400"/>
    <lineage>
        <taxon>Bacteria</taxon>
        <taxon>Pseudomonadati</taxon>
        <taxon>Pseudomonadota</taxon>
        <taxon>Alphaproteobacteria</taxon>
        <taxon>Kordiimonadales</taxon>
        <taxon>Temperatibacteraceae</taxon>
        <taxon>Gimibacter</taxon>
    </lineage>
</organism>
<dbReference type="EMBL" id="CP116805">
    <property type="protein sequence ID" value="WCL53238.1"/>
    <property type="molecule type" value="Genomic_DNA"/>
</dbReference>
<evidence type="ECO:0000313" key="2">
    <source>
        <dbReference type="Proteomes" id="UP001217500"/>
    </source>
</evidence>
<dbReference type="KEGG" id="gso:PH603_11900"/>